<dbReference type="Proteomes" id="UP000289738">
    <property type="component" value="Chromosome A01"/>
</dbReference>
<feature type="compositionally biased region" description="Basic and acidic residues" evidence="1">
    <location>
        <begin position="130"/>
        <end position="140"/>
    </location>
</feature>
<name>A0A445EJU1_ARAHY</name>
<evidence type="ECO:0000256" key="1">
    <source>
        <dbReference type="SAM" id="MobiDB-lite"/>
    </source>
</evidence>
<keyword evidence="5" id="KW-1185">Reference proteome</keyword>
<dbReference type="PANTHER" id="PTHR33349">
    <property type="entry name" value="EMB|CAB62594.1"/>
    <property type="match status" value="1"/>
</dbReference>
<feature type="transmembrane region" description="Helical" evidence="2">
    <location>
        <begin position="704"/>
        <end position="725"/>
    </location>
</feature>
<gene>
    <name evidence="4" type="ORF">Ahy_A01g000161</name>
</gene>
<feature type="region of interest" description="Disordered" evidence="1">
    <location>
        <begin position="171"/>
        <end position="218"/>
    </location>
</feature>
<keyword evidence="2" id="KW-0472">Membrane</keyword>
<dbReference type="InterPro" id="IPR012417">
    <property type="entry name" value="CaM-bd_dom_pln"/>
</dbReference>
<evidence type="ECO:0000259" key="3">
    <source>
        <dbReference type="SMART" id="SM01054"/>
    </source>
</evidence>
<dbReference type="GO" id="GO:0005516">
    <property type="term" value="F:calmodulin binding"/>
    <property type="evidence" value="ECO:0007669"/>
    <property type="project" value="InterPro"/>
</dbReference>
<comment type="caution">
    <text evidence="4">The sequence shown here is derived from an EMBL/GenBank/DDBJ whole genome shotgun (WGS) entry which is preliminary data.</text>
</comment>
<evidence type="ECO:0000256" key="2">
    <source>
        <dbReference type="SAM" id="Phobius"/>
    </source>
</evidence>
<dbReference type="PANTHER" id="PTHR33349:SF41">
    <property type="entry name" value="EMB|CAB62594.1"/>
    <property type="match status" value="1"/>
</dbReference>
<feature type="compositionally biased region" description="Polar residues" evidence="1">
    <location>
        <begin position="508"/>
        <end position="518"/>
    </location>
</feature>
<feature type="domain" description="Calmodulin-binding" evidence="3">
    <location>
        <begin position="556"/>
        <end position="689"/>
    </location>
</feature>
<dbReference type="SMART" id="SM01054">
    <property type="entry name" value="CaM_binding"/>
    <property type="match status" value="1"/>
</dbReference>
<dbReference type="Pfam" id="PF07839">
    <property type="entry name" value="CaM_binding"/>
    <property type="match status" value="1"/>
</dbReference>
<keyword evidence="2" id="KW-1133">Transmembrane helix</keyword>
<dbReference type="AlphaFoldDB" id="A0A445EJU1"/>
<reference evidence="4 5" key="1">
    <citation type="submission" date="2019-01" db="EMBL/GenBank/DDBJ databases">
        <title>Sequencing of cultivated peanut Arachis hypogaea provides insights into genome evolution and oil improvement.</title>
        <authorList>
            <person name="Chen X."/>
        </authorList>
    </citation>
    <scope>NUCLEOTIDE SEQUENCE [LARGE SCALE GENOMIC DNA]</scope>
    <source>
        <strain evidence="5">cv. Fuhuasheng</strain>
        <tissue evidence="4">Leaves</tissue>
    </source>
</reference>
<feature type="compositionally biased region" description="Polar residues" evidence="1">
    <location>
        <begin position="196"/>
        <end position="212"/>
    </location>
</feature>
<dbReference type="STRING" id="3818.A0A445EJU1"/>
<dbReference type="EMBL" id="SDMP01000001">
    <property type="protein sequence ID" value="RYR75603.1"/>
    <property type="molecule type" value="Genomic_DNA"/>
</dbReference>
<feature type="region of interest" description="Disordered" evidence="1">
    <location>
        <begin position="424"/>
        <end position="530"/>
    </location>
</feature>
<feature type="compositionally biased region" description="Polar residues" evidence="1">
    <location>
        <begin position="458"/>
        <end position="467"/>
    </location>
</feature>
<evidence type="ECO:0000313" key="4">
    <source>
        <dbReference type="EMBL" id="RYR75603.1"/>
    </source>
</evidence>
<feature type="region of interest" description="Disordered" evidence="1">
    <location>
        <begin position="110"/>
        <end position="157"/>
    </location>
</feature>
<sequence>MAVEDYDIETITTFTKDQAKVTASRYLSAPQGSCHDLCKFGIQNATTEAKPWKRAKKRVTVSTGGIKNKVQEENITSLAWTKKSGINSKPSTTSKFGSSNTLADIKEVINEETVNSKKNSRPSAETNVSTKEHNNNDLRKSVSHSKPSPKSKFGSSNSLVDTKEVIYEAAVNSEKNSTTEETNVSTKGHKKKKQNNSDQRFSTKEQTNTDLRISTKEHNRRNLWQAQQESSKIIALIGDKEYPSHTQGETIKDKVVSCSSSRKHSEMNSKQKTKLSLIEGKTTKTTKKASKCTTKKASSLNAKTTKNLKSVSSRKGNEKVEAKPELASNDILREIVHTLDEEHTLPSDHSMLPSAATKGLNHAGHGTCPSESLSILSAGGEGKRSHTRTLSSSSLSLISFGNKGKISHSRTPSGSFLPLINFGSKGKKSHSRTPSGSSLPLISSGGKGKKSHSRSISLSDFSLNISNGKPGKKSHSRSTSLSDFSFNGKPLISSGGKGKKSHSRSTSLSDFSLNTSNGKQHDDATLKKTGNSENVKMGYQVKPRVSTVVGETNKVAPRKLTFRRGKVIEIQPENNNIPRRLKFRPVRTLNYDNPRDINAPTNVITEIYSPKFQIAEAIKMRSIARETGTEVDGSKPESEEEVLIRPPSVEKKANRRLYNNVIEETATMLAEVRKSKVKALVGAFETVISIDSRRQSRLSENCNYLWLGFVELGLLMLFLVLLVVANKELVNEGISLLFCTVREKIRLDSKV</sequence>
<feature type="compositionally biased region" description="Polar residues" evidence="1">
    <location>
        <begin position="112"/>
        <end position="129"/>
    </location>
</feature>
<evidence type="ECO:0000313" key="5">
    <source>
        <dbReference type="Proteomes" id="UP000289738"/>
    </source>
</evidence>
<proteinExistence type="predicted"/>
<keyword evidence="2" id="KW-0812">Transmembrane</keyword>
<accession>A0A445EJU1</accession>
<feature type="compositionally biased region" description="Polar residues" evidence="1">
    <location>
        <begin position="173"/>
        <end position="186"/>
    </location>
</feature>
<feature type="compositionally biased region" description="Low complexity" evidence="1">
    <location>
        <begin position="434"/>
        <end position="444"/>
    </location>
</feature>
<protein>
    <recommendedName>
        <fullName evidence="3">Calmodulin-binding domain-containing protein</fullName>
    </recommendedName>
</protein>
<organism evidence="4 5">
    <name type="scientific">Arachis hypogaea</name>
    <name type="common">Peanut</name>
    <dbReference type="NCBI Taxonomy" id="3818"/>
    <lineage>
        <taxon>Eukaryota</taxon>
        <taxon>Viridiplantae</taxon>
        <taxon>Streptophyta</taxon>
        <taxon>Embryophyta</taxon>
        <taxon>Tracheophyta</taxon>
        <taxon>Spermatophyta</taxon>
        <taxon>Magnoliopsida</taxon>
        <taxon>eudicotyledons</taxon>
        <taxon>Gunneridae</taxon>
        <taxon>Pentapetalae</taxon>
        <taxon>rosids</taxon>
        <taxon>fabids</taxon>
        <taxon>Fabales</taxon>
        <taxon>Fabaceae</taxon>
        <taxon>Papilionoideae</taxon>
        <taxon>50 kb inversion clade</taxon>
        <taxon>dalbergioids sensu lato</taxon>
        <taxon>Dalbergieae</taxon>
        <taxon>Pterocarpus clade</taxon>
        <taxon>Arachis</taxon>
    </lineage>
</organism>